<evidence type="ECO:0000256" key="2">
    <source>
        <dbReference type="SAM" id="Phobius"/>
    </source>
</evidence>
<feature type="transmembrane region" description="Helical" evidence="2">
    <location>
        <begin position="90"/>
        <end position="111"/>
    </location>
</feature>
<proteinExistence type="predicted"/>
<gene>
    <name evidence="4" type="ORF">M8332_04870</name>
</gene>
<dbReference type="CDD" id="cd00093">
    <property type="entry name" value="HTH_XRE"/>
    <property type="match status" value="1"/>
</dbReference>
<keyword evidence="1" id="KW-0238">DNA-binding</keyword>
<accession>A0ABY5C2E2</accession>
<dbReference type="RefSeq" id="WP_252779715.1">
    <property type="nucleotide sequence ID" value="NZ_CP097478.1"/>
</dbReference>
<organism evidence="4 5">
    <name type="scientific">Fructilactobacillus ixorae</name>
    <dbReference type="NCBI Taxonomy" id="1750535"/>
    <lineage>
        <taxon>Bacteria</taxon>
        <taxon>Bacillati</taxon>
        <taxon>Bacillota</taxon>
        <taxon>Bacilli</taxon>
        <taxon>Lactobacillales</taxon>
        <taxon>Lactobacillaceae</taxon>
        <taxon>Fructilactobacillus</taxon>
    </lineage>
</organism>
<keyword evidence="5" id="KW-1185">Reference proteome</keyword>
<sequence length="112" mass="12739">MKNKFAQQLKKLRSNRGLSQAELAEQLFISRQAVSKWEAGTATPDLNTLIKLTELLECSLDELVSAQPSPGEQPVPSHQMNGWEFLHRDWWLIFPVGGFLVWALKTLVPFFS</sequence>
<dbReference type="InterPro" id="IPR001387">
    <property type="entry name" value="Cro/C1-type_HTH"/>
</dbReference>
<keyword evidence="2" id="KW-1133">Transmembrane helix</keyword>
<name>A0ABY5C2E2_9LACO</name>
<feature type="domain" description="HTH cro/C1-type" evidence="3">
    <location>
        <begin position="9"/>
        <end position="63"/>
    </location>
</feature>
<dbReference type="PROSITE" id="PS50943">
    <property type="entry name" value="HTH_CROC1"/>
    <property type="match status" value="1"/>
</dbReference>
<dbReference type="SMART" id="SM00530">
    <property type="entry name" value="HTH_XRE"/>
    <property type="match status" value="1"/>
</dbReference>
<keyword evidence="2" id="KW-0812">Transmembrane</keyword>
<dbReference type="EMBL" id="CP097478">
    <property type="protein sequence ID" value="USS92945.1"/>
    <property type="molecule type" value="Genomic_DNA"/>
</dbReference>
<dbReference type="PANTHER" id="PTHR46558">
    <property type="entry name" value="TRACRIPTIONAL REGULATORY PROTEIN-RELATED-RELATED"/>
    <property type="match status" value="1"/>
</dbReference>
<reference evidence="4" key="1">
    <citation type="submission" date="2022-05" db="EMBL/GenBank/DDBJ databases">
        <authorList>
            <person name="Oliphant S.A."/>
            <person name="Watson-Haigh N.S."/>
            <person name="Sumby K.M."/>
            <person name="Gardner J.M."/>
            <person name="Jiranek V."/>
        </authorList>
    </citation>
    <scope>NUCLEOTIDE SEQUENCE</scope>
    <source>
        <strain evidence="4">Ru20-1</strain>
    </source>
</reference>
<dbReference type="SUPFAM" id="SSF47413">
    <property type="entry name" value="lambda repressor-like DNA-binding domains"/>
    <property type="match status" value="1"/>
</dbReference>
<evidence type="ECO:0000256" key="1">
    <source>
        <dbReference type="ARBA" id="ARBA00023125"/>
    </source>
</evidence>
<dbReference type="PANTHER" id="PTHR46558:SF13">
    <property type="entry name" value="HTH-TYPE TRANSCRIPTIONAL REGULATOR IMMR"/>
    <property type="match status" value="1"/>
</dbReference>
<dbReference type="Proteomes" id="UP001057532">
    <property type="component" value="Chromosome"/>
</dbReference>
<dbReference type="Gene3D" id="1.10.260.40">
    <property type="entry name" value="lambda repressor-like DNA-binding domains"/>
    <property type="match status" value="1"/>
</dbReference>
<evidence type="ECO:0000259" key="3">
    <source>
        <dbReference type="PROSITE" id="PS50943"/>
    </source>
</evidence>
<evidence type="ECO:0000313" key="5">
    <source>
        <dbReference type="Proteomes" id="UP001057532"/>
    </source>
</evidence>
<dbReference type="InterPro" id="IPR010982">
    <property type="entry name" value="Lambda_DNA-bd_dom_sf"/>
</dbReference>
<keyword evidence="2" id="KW-0472">Membrane</keyword>
<dbReference type="Pfam" id="PF01381">
    <property type="entry name" value="HTH_3"/>
    <property type="match status" value="1"/>
</dbReference>
<protein>
    <submittedName>
        <fullName evidence="4">Helix-turn-helix transcriptional regulator</fullName>
    </submittedName>
</protein>
<evidence type="ECO:0000313" key="4">
    <source>
        <dbReference type="EMBL" id="USS92945.1"/>
    </source>
</evidence>